<evidence type="ECO:0000256" key="7">
    <source>
        <dbReference type="RuleBase" id="RU364138"/>
    </source>
</evidence>
<evidence type="ECO:0000256" key="2">
    <source>
        <dbReference type="ARBA" id="ARBA00022729"/>
    </source>
</evidence>
<gene>
    <name evidence="8" type="ORF">CVIRNUC_005950</name>
</gene>
<dbReference type="InterPro" id="IPR007000">
    <property type="entry name" value="PLipase_B-like"/>
</dbReference>
<accession>A0AAV1I897</accession>
<evidence type="ECO:0000256" key="1">
    <source>
        <dbReference type="ARBA" id="ARBA00007835"/>
    </source>
</evidence>
<evidence type="ECO:0000256" key="3">
    <source>
        <dbReference type="ARBA" id="ARBA00022801"/>
    </source>
</evidence>
<keyword evidence="2" id="KW-0732">Signal</keyword>
<comment type="function">
    <text evidence="7">Putative phospholipase.</text>
</comment>
<keyword evidence="4 7" id="KW-0442">Lipid degradation</keyword>
<dbReference type="GO" id="GO:0009395">
    <property type="term" value="P:phospholipid catabolic process"/>
    <property type="evidence" value="ECO:0007669"/>
    <property type="project" value="TreeGrafter"/>
</dbReference>
<evidence type="ECO:0000313" key="9">
    <source>
        <dbReference type="Proteomes" id="UP001314263"/>
    </source>
</evidence>
<comment type="similarity">
    <text evidence="1 7">Belongs to the phospholipase B-like family.</text>
</comment>
<dbReference type="PANTHER" id="PTHR12370:SF3">
    <property type="entry name" value="PHOSPHOLIPASE B-LIKE 2-RELATED"/>
    <property type="match status" value="1"/>
</dbReference>
<keyword evidence="9" id="KW-1185">Reference proteome</keyword>
<dbReference type="GO" id="GO:0004620">
    <property type="term" value="F:phospholipase activity"/>
    <property type="evidence" value="ECO:0007669"/>
    <property type="project" value="InterPro"/>
</dbReference>
<keyword evidence="5 7" id="KW-0443">Lipid metabolism</keyword>
<protein>
    <recommendedName>
        <fullName evidence="7">Phospholipase B-like</fullName>
        <ecNumber evidence="7">3.1.1.-</ecNumber>
    </recommendedName>
</protein>
<comment type="caution">
    <text evidence="8">The sequence shown here is derived from an EMBL/GenBank/DDBJ whole genome shotgun (WGS) entry which is preliminary data.</text>
</comment>
<dbReference type="Pfam" id="PF04916">
    <property type="entry name" value="Phospholip_B"/>
    <property type="match status" value="1"/>
</dbReference>
<evidence type="ECO:0000313" key="8">
    <source>
        <dbReference type="EMBL" id="CAK0782755.1"/>
    </source>
</evidence>
<evidence type="ECO:0000256" key="5">
    <source>
        <dbReference type="ARBA" id="ARBA00023098"/>
    </source>
</evidence>
<proteinExistence type="inferred from homology"/>
<dbReference type="PANTHER" id="PTHR12370">
    <property type="entry name" value="PHOSPHOLIPASE B-RELATED"/>
    <property type="match status" value="1"/>
</dbReference>
<evidence type="ECO:0000256" key="6">
    <source>
        <dbReference type="ARBA" id="ARBA00023180"/>
    </source>
</evidence>
<keyword evidence="6" id="KW-0325">Glycoprotein</keyword>
<name>A0AAV1I897_9CHLO</name>
<keyword evidence="3 7" id="KW-0378">Hydrolase</keyword>
<dbReference type="AlphaFoldDB" id="A0AAV1I897"/>
<organism evidence="8 9">
    <name type="scientific">Coccomyxa viridis</name>
    <dbReference type="NCBI Taxonomy" id="1274662"/>
    <lineage>
        <taxon>Eukaryota</taxon>
        <taxon>Viridiplantae</taxon>
        <taxon>Chlorophyta</taxon>
        <taxon>core chlorophytes</taxon>
        <taxon>Trebouxiophyceae</taxon>
        <taxon>Trebouxiophyceae incertae sedis</taxon>
        <taxon>Coccomyxaceae</taxon>
        <taxon>Coccomyxa</taxon>
    </lineage>
</organism>
<dbReference type="Proteomes" id="UP001314263">
    <property type="component" value="Unassembled WGS sequence"/>
</dbReference>
<dbReference type="Gene3D" id="3.60.60.30">
    <property type="match status" value="1"/>
</dbReference>
<reference evidence="8 9" key="1">
    <citation type="submission" date="2023-10" db="EMBL/GenBank/DDBJ databases">
        <authorList>
            <person name="Maclean D."/>
            <person name="Macfadyen A."/>
        </authorList>
    </citation>
    <scope>NUCLEOTIDE SEQUENCE [LARGE SCALE GENOMIC DNA]</scope>
</reference>
<dbReference type="GO" id="GO:0005576">
    <property type="term" value="C:extracellular region"/>
    <property type="evidence" value="ECO:0007669"/>
    <property type="project" value="TreeGrafter"/>
</dbReference>
<sequence length="487" mass="54343">MRAAGYLEGYLTAYEISAHHQNMESFFHIKTDAPAQWLLQQDTWSRGQVASNKSAFWSTLGLLLDQHSGMMEGYWAAANQSSHADGKHLPHLSLADFLKLSAVGDLSDLIPALDPKRRVRWNDLAAGDLEQQLASMGHCSALVKVTGDYSDLLMSHSSWFTYSGMVRIYKEYNLALHSKEHVQKRVVSSSYPGELSSDDDFYISDTGLVLLQTTNDILDTGLYKQLTPHSVLNWQRVRIANALARSGREWAQIIAHSNSGTYNNQYMVIDLKLFQPGQELQPDLLWVIEQIPGLTVAADQTEVLAMGYWPSYNVPFYPEIYRRAGYKAFMEQQQRRGANFATAAKQKSYQLAPRATIFRRDAGSVTDLASLKRLMRSNSFHTDPYSNGKPLNAICGRGDLDPEKPRAYGCYDTKVADYRMALQLRAEGVVGPAGAEAGLQPFSWDGTAHDLQNVSHVGEADEFAFSFDMLKPASLLASRREPAVLVS</sequence>
<dbReference type="EMBL" id="CAUYUE010000007">
    <property type="protein sequence ID" value="CAK0782755.1"/>
    <property type="molecule type" value="Genomic_DNA"/>
</dbReference>
<evidence type="ECO:0000256" key="4">
    <source>
        <dbReference type="ARBA" id="ARBA00022963"/>
    </source>
</evidence>
<dbReference type="EC" id="3.1.1.-" evidence="7"/>